<dbReference type="STRING" id="645517.A6F65_01805"/>
<name>A0A1C7D9E1_9SPHN</name>
<dbReference type="EMBL" id="CP016545">
    <property type="protein sequence ID" value="ANU08100.1"/>
    <property type="molecule type" value="Genomic_DNA"/>
</dbReference>
<keyword evidence="3" id="KW-1185">Reference proteome</keyword>
<evidence type="ECO:0000313" key="2">
    <source>
        <dbReference type="EMBL" id="ANU08100.1"/>
    </source>
</evidence>
<feature type="chain" id="PRO_5008884486" evidence="1">
    <location>
        <begin position="34"/>
        <end position="267"/>
    </location>
</feature>
<keyword evidence="1" id="KW-0732">Signal</keyword>
<organism evidence="2 3">
    <name type="scientific">Paraurantiacibacter namhicola</name>
    <dbReference type="NCBI Taxonomy" id="645517"/>
    <lineage>
        <taxon>Bacteria</taxon>
        <taxon>Pseudomonadati</taxon>
        <taxon>Pseudomonadota</taxon>
        <taxon>Alphaproteobacteria</taxon>
        <taxon>Sphingomonadales</taxon>
        <taxon>Erythrobacteraceae</taxon>
        <taxon>Paraurantiacibacter</taxon>
    </lineage>
</organism>
<evidence type="ECO:0000256" key="1">
    <source>
        <dbReference type="SAM" id="SignalP"/>
    </source>
</evidence>
<dbReference type="AlphaFoldDB" id="A0A1C7D9E1"/>
<accession>A0A1C7D9E1</accession>
<dbReference type="Proteomes" id="UP000092698">
    <property type="component" value="Chromosome"/>
</dbReference>
<sequence>MLRLKGTIVLKIFLRFWPAALLLLAFQWTPAAAQPSRGNTGPRPTVTFAPGANDLVDFDFAQQSVEQQIPLIYRGDRAQRKGYWKASRFAGCAVRLSESRAKQMLDSFFAGVKETSTLETRYYERFDTCAPVSGLVDTNFVRGSMAEIFVTKMYPASSFRPVGSEAELLAFLGSVEARNASAGDILTTLQLGYQCRVALSPYLARDVLDHEVGSAQERDTLEEFYADTPLCDRFFGRGERLTHWFERGFTARALYYLQMFSSAKDAS</sequence>
<dbReference type="KEGG" id="anh:A6F65_01805"/>
<feature type="signal peptide" evidence="1">
    <location>
        <begin position="1"/>
        <end position="33"/>
    </location>
</feature>
<gene>
    <name evidence="2" type="ORF">A6F65_01805</name>
</gene>
<proteinExistence type="predicted"/>
<reference evidence="2 3" key="1">
    <citation type="submission" date="2016-07" db="EMBL/GenBank/DDBJ databases">
        <title>Complete genome sequence of Altererythrobacter namhicola JCM 16345T, containing esterase-encoding genes.</title>
        <authorList>
            <person name="Cheng H."/>
            <person name="Wu Y.-H."/>
            <person name="Jian S.-L."/>
            <person name="Huo Y.-Y."/>
            <person name="Wang C.-S."/>
            <person name="Xu X.-W."/>
        </authorList>
    </citation>
    <scope>NUCLEOTIDE SEQUENCE [LARGE SCALE GENOMIC DNA]</scope>
    <source>
        <strain evidence="2 3">JCM 16345</strain>
    </source>
</reference>
<protein>
    <submittedName>
        <fullName evidence="2">Uncharacterized protein</fullName>
    </submittedName>
</protein>
<evidence type="ECO:0000313" key="3">
    <source>
        <dbReference type="Proteomes" id="UP000092698"/>
    </source>
</evidence>